<dbReference type="EMBL" id="MNPL01021408">
    <property type="protein sequence ID" value="OQR69348.1"/>
    <property type="molecule type" value="Genomic_DNA"/>
</dbReference>
<dbReference type="InterPro" id="IPR050327">
    <property type="entry name" value="Proton-linked_MCT"/>
</dbReference>
<gene>
    <name evidence="2" type="ORF">BIW11_12316</name>
</gene>
<feature type="transmembrane region" description="Helical" evidence="1">
    <location>
        <begin position="59"/>
        <end position="81"/>
    </location>
</feature>
<evidence type="ECO:0000313" key="2">
    <source>
        <dbReference type="EMBL" id="OQR69348.1"/>
    </source>
</evidence>
<organism evidence="2 3">
    <name type="scientific">Tropilaelaps mercedesae</name>
    <dbReference type="NCBI Taxonomy" id="418985"/>
    <lineage>
        <taxon>Eukaryota</taxon>
        <taxon>Metazoa</taxon>
        <taxon>Ecdysozoa</taxon>
        <taxon>Arthropoda</taxon>
        <taxon>Chelicerata</taxon>
        <taxon>Arachnida</taxon>
        <taxon>Acari</taxon>
        <taxon>Parasitiformes</taxon>
        <taxon>Mesostigmata</taxon>
        <taxon>Gamasina</taxon>
        <taxon>Dermanyssoidea</taxon>
        <taxon>Laelapidae</taxon>
        <taxon>Tropilaelaps</taxon>
    </lineage>
</organism>
<dbReference type="InParanoid" id="A0A1V9X7F9"/>
<evidence type="ECO:0000313" key="3">
    <source>
        <dbReference type="Proteomes" id="UP000192247"/>
    </source>
</evidence>
<accession>A0A1V9X7F9</accession>
<feature type="non-terminal residue" evidence="2">
    <location>
        <position position="200"/>
    </location>
</feature>
<dbReference type="Gene3D" id="1.20.1250.20">
    <property type="entry name" value="MFS general substrate transporter like domains"/>
    <property type="match status" value="1"/>
</dbReference>
<protein>
    <submittedName>
        <fullName evidence="2">Monocarboxylate transporter-like</fullName>
    </submittedName>
</protein>
<comment type="caution">
    <text evidence="2">The sequence shown here is derived from an EMBL/GenBank/DDBJ whole genome shotgun (WGS) entry which is preliminary data.</text>
</comment>
<keyword evidence="1" id="KW-1133">Transmembrane helix</keyword>
<dbReference type="SUPFAM" id="SSF103473">
    <property type="entry name" value="MFS general substrate transporter"/>
    <property type="match status" value="1"/>
</dbReference>
<sequence length="200" mass="21403">MISLAISLAALGIALPYFGVTPRRMLILGALYGIGRGVLNNQLPVIISRHFDKHCTKAVGVQRAGVCLIGFAFSASIPALIDELGLRGTFLILSGVMLNAYLGAIFLTDPEGPFTPLYFNADKEPETSALLNNNRANGEVHQFHRASDNNNISNVKSISQLSVDHPPDYGRAQLESLNLWALSLISGPLNLNGPVPAIVS</sequence>
<dbReference type="InterPro" id="IPR036259">
    <property type="entry name" value="MFS_trans_sf"/>
</dbReference>
<proteinExistence type="predicted"/>
<name>A0A1V9X7F9_9ACAR</name>
<dbReference type="InterPro" id="IPR011701">
    <property type="entry name" value="MFS"/>
</dbReference>
<keyword evidence="3" id="KW-1185">Reference proteome</keyword>
<dbReference type="PANTHER" id="PTHR11360:SF303">
    <property type="entry name" value="MAJOR FACILITATOR SUPERFAMILY (MFS) PROFILE DOMAIN-CONTAINING PROTEIN"/>
    <property type="match status" value="1"/>
</dbReference>
<feature type="transmembrane region" description="Helical" evidence="1">
    <location>
        <begin position="87"/>
        <end position="107"/>
    </location>
</feature>
<dbReference type="OrthoDB" id="6489986at2759"/>
<dbReference type="PANTHER" id="PTHR11360">
    <property type="entry name" value="MONOCARBOXYLATE TRANSPORTER"/>
    <property type="match status" value="1"/>
</dbReference>
<reference evidence="2 3" key="1">
    <citation type="journal article" date="2017" name="Gigascience">
        <title>Draft genome of the honey bee ectoparasitic mite, Tropilaelaps mercedesae, is shaped by the parasitic life history.</title>
        <authorList>
            <person name="Dong X."/>
            <person name="Armstrong S.D."/>
            <person name="Xia D."/>
            <person name="Makepeace B.L."/>
            <person name="Darby A.C."/>
            <person name="Kadowaki T."/>
        </authorList>
    </citation>
    <scope>NUCLEOTIDE SEQUENCE [LARGE SCALE GENOMIC DNA]</scope>
    <source>
        <strain evidence="2">Wuxi-XJTLU</strain>
    </source>
</reference>
<dbReference type="Proteomes" id="UP000192247">
    <property type="component" value="Unassembled WGS sequence"/>
</dbReference>
<dbReference type="GO" id="GO:0008028">
    <property type="term" value="F:monocarboxylic acid transmembrane transporter activity"/>
    <property type="evidence" value="ECO:0007669"/>
    <property type="project" value="TreeGrafter"/>
</dbReference>
<dbReference type="Pfam" id="PF07690">
    <property type="entry name" value="MFS_1"/>
    <property type="match status" value="1"/>
</dbReference>
<keyword evidence="1" id="KW-0812">Transmembrane</keyword>
<evidence type="ECO:0000256" key="1">
    <source>
        <dbReference type="SAM" id="Phobius"/>
    </source>
</evidence>
<dbReference type="AlphaFoldDB" id="A0A1V9X7F9"/>
<keyword evidence="1" id="KW-0472">Membrane</keyword>